<dbReference type="EMBL" id="VSRR010016855">
    <property type="protein sequence ID" value="MPC59764.1"/>
    <property type="molecule type" value="Genomic_DNA"/>
</dbReference>
<dbReference type="AlphaFoldDB" id="A0A5B7GT79"/>
<gene>
    <name evidence="1" type="ORF">E2C01_053792</name>
</gene>
<name>A0A5B7GT79_PORTR</name>
<evidence type="ECO:0000313" key="1">
    <source>
        <dbReference type="EMBL" id="MPC59764.1"/>
    </source>
</evidence>
<accession>A0A5B7GT79</accession>
<dbReference type="Proteomes" id="UP000324222">
    <property type="component" value="Unassembled WGS sequence"/>
</dbReference>
<reference evidence="1 2" key="1">
    <citation type="submission" date="2019-05" db="EMBL/GenBank/DDBJ databases">
        <title>Another draft genome of Portunus trituberculatus and its Hox gene families provides insights of decapod evolution.</title>
        <authorList>
            <person name="Jeong J.-H."/>
            <person name="Song I."/>
            <person name="Kim S."/>
            <person name="Choi T."/>
            <person name="Kim D."/>
            <person name="Ryu S."/>
            <person name="Kim W."/>
        </authorList>
    </citation>
    <scope>NUCLEOTIDE SEQUENCE [LARGE SCALE GENOMIC DNA]</scope>
    <source>
        <tissue evidence="1">Muscle</tissue>
    </source>
</reference>
<sequence>MCVVLCDVSKCTPPHSPSRIRITHILYLTDPPPTRISPRPPLGQCCPSRFIQAGRAGIRLSLQTIPVTDFNCCVWSRNFVCFELKDKRKLDKQTDIQTAEGKCLEAFCRGREEPCAKTGNFKHDL</sequence>
<protein>
    <submittedName>
        <fullName evidence="1">Uncharacterized protein</fullName>
    </submittedName>
</protein>
<evidence type="ECO:0000313" key="2">
    <source>
        <dbReference type="Proteomes" id="UP000324222"/>
    </source>
</evidence>
<comment type="caution">
    <text evidence="1">The sequence shown here is derived from an EMBL/GenBank/DDBJ whole genome shotgun (WGS) entry which is preliminary data.</text>
</comment>
<keyword evidence="2" id="KW-1185">Reference proteome</keyword>
<organism evidence="1 2">
    <name type="scientific">Portunus trituberculatus</name>
    <name type="common">Swimming crab</name>
    <name type="synonym">Neptunus trituberculatus</name>
    <dbReference type="NCBI Taxonomy" id="210409"/>
    <lineage>
        <taxon>Eukaryota</taxon>
        <taxon>Metazoa</taxon>
        <taxon>Ecdysozoa</taxon>
        <taxon>Arthropoda</taxon>
        <taxon>Crustacea</taxon>
        <taxon>Multicrustacea</taxon>
        <taxon>Malacostraca</taxon>
        <taxon>Eumalacostraca</taxon>
        <taxon>Eucarida</taxon>
        <taxon>Decapoda</taxon>
        <taxon>Pleocyemata</taxon>
        <taxon>Brachyura</taxon>
        <taxon>Eubrachyura</taxon>
        <taxon>Portunoidea</taxon>
        <taxon>Portunidae</taxon>
        <taxon>Portuninae</taxon>
        <taxon>Portunus</taxon>
    </lineage>
</organism>
<proteinExistence type="predicted"/>